<dbReference type="Pfam" id="PF02687">
    <property type="entry name" value="FtsX"/>
    <property type="match status" value="1"/>
</dbReference>
<dbReference type="PANTHER" id="PTHR30572:SF4">
    <property type="entry name" value="ABC TRANSPORTER PERMEASE YTRF"/>
    <property type="match status" value="1"/>
</dbReference>
<keyword evidence="4 7" id="KW-1133">Transmembrane helix</keyword>
<feature type="domain" description="ABC3 transporter permease C-terminal" evidence="8">
    <location>
        <begin position="757"/>
        <end position="870"/>
    </location>
</feature>
<protein>
    <recommendedName>
        <fullName evidence="8">ABC3 transporter permease C-terminal domain-containing protein</fullName>
    </recommendedName>
</protein>
<evidence type="ECO:0000259" key="8">
    <source>
        <dbReference type="Pfam" id="PF02687"/>
    </source>
</evidence>
<evidence type="ECO:0000256" key="1">
    <source>
        <dbReference type="ARBA" id="ARBA00004651"/>
    </source>
</evidence>
<comment type="similarity">
    <text evidence="6">Belongs to the ABC-4 integral membrane protein family.</text>
</comment>
<organism evidence="9 10">
    <name type="scientific">Mumia flava</name>
    <dbReference type="NCBI Taxonomy" id="1348852"/>
    <lineage>
        <taxon>Bacteria</taxon>
        <taxon>Bacillati</taxon>
        <taxon>Actinomycetota</taxon>
        <taxon>Actinomycetes</taxon>
        <taxon>Propionibacteriales</taxon>
        <taxon>Nocardioidaceae</taxon>
        <taxon>Mumia</taxon>
    </lineage>
</organism>
<keyword evidence="5 7" id="KW-0472">Membrane</keyword>
<reference evidence="9 10" key="1">
    <citation type="submission" date="2017-11" db="EMBL/GenBank/DDBJ databases">
        <title>Genomic Encyclopedia of Archaeal and Bacterial Type Strains, Phase II (KMG-II): From Individual Species to Whole Genera.</title>
        <authorList>
            <person name="Goeker M."/>
        </authorList>
    </citation>
    <scope>NUCLEOTIDE SEQUENCE [LARGE SCALE GENOMIC DNA]</scope>
    <source>
        <strain evidence="9 10">DSM 27763</strain>
    </source>
</reference>
<comment type="subcellular location">
    <subcellularLocation>
        <location evidence="1">Cell membrane</location>
        <topology evidence="1">Multi-pass membrane protein</topology>
    </subcellularLocation>
</comment>
<gene>
    <name evidence="9" type="ORF">CLV56_1772</name>
</gene>
<dbReference type="OrthoDB" id="3275641at2"/>
<feature type="transmembrane region" description="Helical" evidence="7">
    <location>
        <begin position="470"/>
        <end position="494"/>
    </location>
</feature>
<evidence type="ECO:0000256" key="3">
    <source>
        <dbReference type="ARBA" id="ARBA00022692"/>
    </source>
</evidence>
<accession>A0A0B2B782</accession>
<feature type="transmembrane region" description="Helical" evidence="7">
    <location>
        <begin position="799"/>
        <end position="828"/>
    </location>
</feature>
<feature type="transmembrane region" description="Helical" evidence="7">
    <location>
        <begin position="373"/>
        <end position="396"/>
    </location>
</feature>
<feature type="transmembrane region" description="Helical" evidence="7">
    <location>
        <begin position="439"/>
        <end position="458"/>
    </location>
</feature>
<evidence type="ECO:0000256" key="4">
    <source>
        <dbReference type="ARBA" id="ARBA00022989"/>
    </source>
</evidence>
<evidence type="ECO:0000256" key="6">
    <source>
        <dbReference type="ARBA" id="ARBA00038076"/>
    </source>
</evidence>
<dbReference type="GO" id="GO:0005886">
    <property type="term" value="C:plasma membrane"/>
    <property type="evidence" value="ECO:0007669"/>
    <property type="project" value="UniProtKB-SubCell"/>
</dbReference>
<keyword evidence="3 7" id="KW-0812">Transmembrane</keyword>
<dbReference type="EMBL" id="PGEZ01000001">
    <property type="protein sequence ID" value="PJJ57537.1"/>
    <property type="molecule type" value="Genomic_DNA"/>
</dbReference>
<evidence type="ECO:0000313" key="9">
    <source>
        <dbReference type="EMBL" id="PJJ57537.1"/>
    </source>
</evidence>
<keyword evidence="2" id="KW-1003">Cell membrane</keyword>
<sequence>MSAPGPARLLSRVARAVRLPLAATAAATLLLALLATAAPGALGVLLSDAQGYRIGQLVPSAADLGASVQVVPSTAMTTDDWQPMRGALSDVRDEMGPLLRSATGDAMVTVTLDGRTATPVAPDRPAPPSTLVVGVDPDLASHARIVDGRAPEPPSGRRGVVDVVLAGSVAEAMSWHVGDVRLLTGTSLDDRRFRLTGIYEPVEPDGPFWRHTSAAVEPVVVDPYGDKIVTGTGWVAPDALPGVVDPGSRDGRTDVWFPLDATDLPAAQAPRLLDELAAFTRIGFTLERASDQAQGGVFVGSADLRLAFSTQTSEALRQAQVSASSTTALVAMLACGPAFAGLCVLVLTAGLVRDRARGLLELARARGGSGPQLALGGAVLGLAIGIPGALAGALAALALLPPEAATPWWPAVICALAPAVVLAAVATPRPSVVARVPRIAVEGGAVALALAALVALRQGGLGGATGLDPLAVAVPLLVCLVAVLLAARVLPLLARGAVAWQSRRRGLVGLLGAARARDDRVSTVALAAVVAALAIAVFSGTVVATLDAGRVATAQERAGADVRVDGEDLDPAAVRRLGETPGVRTVATVATTAHVSLADPSGTAYVSRVLVDADALGAVQTGLAGAVPAVDTLGETVDGRVPVVVSSAVADRLDGAEDVEVDGVPARVVGVAPSATPLATTRTWVLMDSGVLGDAAPGSVPVTTVLVDVDPGAEPAVAAEARDLVAPAEVTTVRAQEAALDGDPSVAGVHRAALWSAAVCAALVVVVIAMALLGGGAARARDLAVVRALGLSRVRERGLPVWEVGLMSAAAATAGSVAGLALGLLVLGEIDLRPFTGAEIQPATTLALGWWLVVVGGLVVATALGALLAAVGAGRYDVADTLRMMEE</sequence>
<evidence type="ECO:0000256" key="2">
    <source>
        <dbReference type="ARBA" id="ARBA00022475"/>
    </source>
</evidence>
<keyword evidence="10" id="KW-1185">Reference proteome</keyword>
<dbReference type="GO" id="GO:0022857">
    <property type="term" value="F:transmembrane transporter activity"/>
    <property type="evidence" value="ECO:0007669"/>
    <property type="project" value="TreeGrafter"/>
</dbReference>
<feature type="transmembrane region" description="Helical" evidence="7">
    <location>
        <begin position="753"/>
        <end position="778"/>
    </location>
</feature>
<dbReference type="InterPro" id="IPR050250">
    <property type="entry name" value="Macrolide_Exporter_MacB"/>
</dbReference>
<feature type="transmembrane region" description="Helical" evidence="7">
    <location>
        <begin position="408"/>
        <end position="427"/>
    </location>
</feature>
<proteinExistence type="inferred from homology"/>
<evidence type="ECO:0000313" key="10">
    <source>
        <dbReference type="Proteomes" id="UP000230842"/>
    </source>
</evidence>
<comment type="caution">
    <text evidence="9">The sequence shown here is derived from an EMBL/GenBank/DDBJ whole genome shotgun (WGS) entry which is preliminary data.</text>
</comment>
<dbReference type="AlphaFoldDB" id="A0A0B2B782"/>
<evidence type="ECO:0000256" key="5">
    <source>
        <dbReference type="ARBA" id="ARBA00023136"/>
    </source>
</evidence>
<evidence type="ECO:0000256" key="7">
    <source>
        <dbReference type="SAM" id="Phobius"/>
    </source>
</evidence>
<dbReference type="RefSeq" id="WP_039358409.1">
    <property type="nucleotide sequence ID" value="NZ_PGEZ01000001.1"/>
</dbReference>
<name>A0A0B2B782_9ACTN</name>
<dbReference type="Proteomes" id="UP000230842">
    <property type="component" value="Unassembled WGS sequence"/>
</dbReference>
<feature type="transmembrane region" description="Helical" evidence="7">
    <location>
        <begin position="848"/>
        <end position="874"/>
    </location>
</feature>
<feature type="transmembrane region" description="Helical" evidence="7">
    <location>
        <begin position="524"/>
        <end position="546"/>
    </location>
</feature>
<feature type="transmembrane region" description="Helical" evidence="7">
    <location>
        <begin position="328"/>
        <end position="352"/>
    </location>
</feature>
<dbReference type="InterPro" id="IPR003838">
    <property type="entry name" value="ABC3_permease_C"/>
</dbReference>
<dbReference type="PANTHER" id="PTHR30572">
    <property type="entry name" value="MEMBRANE COMPONENT OF TRANSPORTER-RELATED"/>
    <property type="match status" value="1"/>
</dbReference>